<proteinExistence type="predicted"/>
<evidence type="ECO:0000313" key="2">
    <source>
        <dbReference type="Proteomes" id="UP000224460"/>
    </source>
</evidence>
<keyword evidence="2" id="KW-1185">Reference proteome</keyword>
<reference evidence="1" key="1">
    <citation type="submission" date="2017-10" db="EMBL/GenBank/DDBJ databases">
        <title>Genome sequence of cellulolytic Lachnospiraceae bacterium XHS1971 isolated from hotspring sediment.</title>
        <authorList>
            <person name="Vasudevan G."/>
            <person name="Joshi A.J."/>
            <person name="Hivarkar S."/>
            <person name="Lanjekar V.B."/>
            <person name="Dhakephalkar P.K."/>
            <person name="Dagar S."/>
        </authorList>
    </citation>
    <scope>NUCLEOTIDE SEQUENCE</scope>
    <source>
        <strain evidence="1">XHS1971</strain>
    </source>
</reference>
<organism evidence="1 2">
    <name type="scientific">Sporanaerobium hydrogeniformans</name>
    <dbReference type="NCBI Taxonomy" id="3072179"/>
    <lineage>
        <taxon>Bacteria</taxon>
        <taxon>Bacillati</taxon>
        <taxon>Bacillota</taxon>
        <taxon>Clostridia</taxon>
        <taxon>Lachnospirales</taxon>
        <taxon>Lachnospiraceae</taxon>
        <taxon>Sporanaerobium</taxon>
    </lineage>
</organism>
<comment type="caution">
    <text evidence="1">The sequence shown here is derived from an EMBL/GenBank/DDBJ whole genome shotgun (WGS) entry which is preliminary data.</text>
</comment>
<dbReference type="Proteomes" id="UP000224460">
    <property type="component" value="Unassembled WGS sequence"/>
</dbReference>
<name>A0AC61DF36_9FIRM</name>
<gene>
    <name evidence="1" type="ORF">CS063_05565</name>
</gene>
<dbReference type="EMBL" id="PEDL01000003">
    <property type="protein sequence ID" value="PHV71515.1"/>
    <property type="molecule type" value="Genomic_DNA"/>
</dbReference>
<accession>A0AC61DF36</accession>
<sequence>MSMGGNNALYIVQIILSYANIIVTTLFPIVGIYFLLGPGGKLVKATIAYLNEQTASKQSVCTTESTLASSAEEENKNEE</sequence>
<protein>
    <submittedName>
        <fullName evidence="1">Uncharacterized protein</fullName>
    </submittedName>
</protein>
<evidence type="ECO:0000313" key="1">
    <source>
        <dbReference type="EMBL" id="PHV71515.1"/>
    </source>
</evidence>